<evidence type="ECO:0000256" key="1">
    <source>
        <dbReference type="SAM" id="SignalP"/>
    </source>
</evidence>
<evidence type="ECO:0000313" key="3">
    <source>
        <dbReference type="Proteomes" id="UP001556170"/>
    </source>
</evidence>
<feature type="chain" id="PRO_5046947662" evidence="1">
    <location>
        <begin position="20"/>
        <end position="278"/>
    </location>
</feature>
<accession>A0ABV3QL98</accession>
<organism evidence="2 3">
    <name type="scientific">Rhodanobacter geophilus</name>
    <dbReference type="NCBI Taxonomy" id="3162488"/>
    <lineage>
        <taxon>Bacteria</taxon>
        <taxon>Pseudomonadati</taxon>
        <taxon>Pseudomonadota</taxon>
        <taxon>Gammaproteobacteria</taxon>
        <taxon>Lysobacterales</taxon>
        <taxon>Rhodanobacteraceae</taxon>
        <taxon>Rhodanobacter</taxon>
    </lineage>
</organism>
<sequence length="278" mass="29739">MKRWLLCCAGMVLSMAALAASPQDGSVRASMLVTGTIVEVRDGSVASCTIDHPEKLPPAVGSLLTSAIPTWKFDPMATDGKATAARVPIAVRVVATTLGEDKVRLEIEGVHFGPQDHHPGIAVVKQEKPVYPPAAERALVYGTVYLAMRVDPAGKVTDAAVQQVDMGVVKRDAELNHWRELLGRASREAASQWVFTPASDATRPYRIVRTSFTFALNAIGGGSTKPAYGQWNVYEPGPVQPVPWLDDKQATGGVDALPDGDIDLVGQGLHVRAQQSRI</sequence>
<dbReference type="Gene3D" id="3.30.1150.10">
    <property type="match status" value="1"/>
</dbReference>
<gene>
    <name evidence="2" type="ORF">ABQJ56_00235</name>
</gene>
<dbReference type="RefSeq" id="WP_367842975.1">
    <property type="nucleotide sequence ID" value="NZ_JBFOHL010000001.1"/>
</dbReference>
<comment type="caution">
    <text evidence="2">The sequence shown here is derived from an EMBL/GenBank/DDBJ whole genome shotgun (WGS) entry which is preliminary data.</text>
</comment>
<keyword evidence="1" id="KW-0732">Signal</keyword>
<keyword evidence="3" id="KW-1185">Reference proteome</keyword>
<dbReference type="EMBL" id="JBFOHL010000001">
    <property type="protein sequence ID" value="MEW9622658.1"/>
    <property type="molecule type" value="Genomic_DNA"/>
</dbReference>
<name>A0ABV3QL98_9GAMM</name>
<reference evidence="2 3" key="1">
    <citation type="submission" date="2024-06" db="EMBL/GenBank/DDBJ databases">
        <authorList>
            <person name="Woo H."/>
        </authorList>
    </citation>
    <scope>NUCLEOTIDE SEQUENCE [LARGE SCALE GENOMIC DNA]</scope>
    <source>
        <strain evidence="2 3">S2-g</strain>
    </source>
</reference>
<evidence type="ECO:0000313" key="2">
    <source>
        <dbReference type="EMBL" id="MEW9622658.1"/>
    </source>
</evidence>
<dbReference type="Proteomes" id="UP001556170">
    <property type="component" value="Unassembled WGS sequence"/>
</dbReference>
<protein>
    <submittedName>
        <fullName evidence="2">Energy transducer TonB</fullName>
    </submittedName>
</protein>
<proteinExistence type="predicted"/>
<dbReference type="SUPFAM" id="SSF74653">
    <property type="entry name" value="TolA/TonB C-terminal domain"/>
    <property type="match status" value="1"/>
</dbReference>
<feature type="signal peptide" evidence="1">
    <location>
        <begin position="1"/>
        <end position="19"/>
    </location>
</feature>